<evidence type="ECO:0000313" key="1">
    <source>
        <dbReference type="EMBL" id="ODS34114.1"/>
    </source>
</evidence>
<protein>
    <submittedName>
        <fullName evidence="1">DNA-directed RNA polymerase beta' subunit</fullName>
    </submittedName>
</protein>
<proteinExistence type="predicted"/>
<organism evidence="1 2">
    <name type="scientific">Candidatus Scalindua rubra</name>
    <dbReference type="NCBI Taxonomy" id="1872076"/>
    <lineage>
        <taxon>Bacteria</taxon>
        <taxon>Pseudomonadati</taxon>
        <taxon>Planctomycetota</taxon>
        <taxon>Candidatus Brocadiia</taxon>
        <taxon>Candidatus Brocadiales</taxon>
        <taxon>Candidatus Scalinduaceae</taxon>
        <taxon>Candidatus Scalindua</taxon>
    </lineage>
</organism>
<dbReference type="AlphaFoldDB" id="A0A1E3XGS6"/>
<name>A0A1E3XGS6_9BACT</name>
<sequence length="43" mass="5060">MSTVKNEVIKLIQEMPEESTLADIMAELYFKQKVEHNLFNFSI</sequence>
<evidence type="ECO:0000313" key="2">
    <source>
        <dbReference type="Proteomes" id="UP000094056"/>
    </source>
</evidence>
<accession>A0A1E3XGS6</accession>
<dbReference type="GO" id="GO:0000428">
    <property type="term" value="C:DNA-directed RNA polymerase complex"/>
    <property type="evidence" value="ECO:0007669"/>
    <property type="project" value="UniProtKB-KW"/>
</dbReference>
<reference evidence="1 2" key="1">
    <citation type="submission" date="2016-07" db="EMBL/GenBank/DDBJ databases">
        <title>Draft genome of Scalindua rubra, obtained from a brine-seawater interface in the Red Sea, sheds light on salt adaptation in anammox bacteria.</title>
        <authorList>
            <person name="Speth D.R."/>
            <person name="Lagkouvardos I."/>
            <person name="Wang Y."/>
            <person name="Qian P.-Y."/>
            <person name="Dutilh B.E."/>
            <person name="Jetten M.S."/>
        </authorList>
    </citation>
    <scope>NUCLEOTIDE SEQUENCE [LARGE SCALE GENOMIC DNA]</scope>
    <source>
        <strain evidence="1">BSI-1</strain>
    </source>
</reference>
<keyword evidence="1" id="KW-0240">DNA-directed RNA polymerase</keyword>
<keyword evidence="1" id="KW-0804">Transcription</keyword>
<gene>
    <name evidence="1" type="ORF">SCARUB_00787</name>
</gene>
<comment type="caution">
    <text evidence="1">The sequence shown here is derived from an EMBL/GenBank/DDBJ whole genome shotgun (WGS) entry which is preliminary data.</text>
</comment>
<dbReference type="Proteomes" id="UP000094056">
    <property type="component" value="Unassembled WGS sequence"/>
</dbReference>
<dbReference type="EMBL" id="MAYW01000013">
    <property type="protein sequence ID" value="ODS34114.1"/>
    <property type="molecule type" value="Genomic_DNA"/>
</dbReference>